<dbReference type="InterPro" id="IPR027659">
    <property type="entry name" value="Sgcb"/>
</dbReference>
<evidence type="ECO:0000256" key="10">
    <source>
        <dbReference type="ARBA" id="ARBA00022989"/>
    </source>
</evidence>
<keyword evidence="14" id="KW-0206">Cytoskeleton</keyword>
<evidence type="ECO:0000256" key="3">
    <source>
        <dbReference type="ARBA" id="ARBA00004274"/>
    </source>
</evidence>
<evidence type="ECO:0000256" key="16">
    <source>
        <dbReference type="SAM" id="MobiDB-lite"/>
    </source>
</evidence>
<dbReference type="GO" id="GO:0042383">
    <property type="term" value="C:sarcolemma"/>
    <property type="evidence" value="ECO:0007669"/>
    <property type="project" value="UniProtKB-SubCell"/>
</dbReference>
<evidence type="ECO:0000256" key="9">
    <source>
        <dbReference type="ARBA" id="ARBA00022968"/>
    </source>
</evidence>
<keyword evidence="8 17" id="KW-0812">Transmembrane</keyword>
<keyword evidence="6" id="KW-1003">Cell membrane</keyword>
<dbReference type="Proteomes" id="UP001159042">
    <property type="component" value="Unassembled WGS sequence"/>
</dbReference>
<organism evidence="18 19">
    <name type="scientific">Exocentrus adspersus</name>
    <dbReference type="NCBI Taxonomy" id="1586481"/>
    <lineage>
        <taxon>Eukaryota</taxon>
        <taxon>Metazoa</taxon>
        <taxon>Ecdysozoa</taxon>
        <taxon>Arthropoda</taxon>
        <taxon>Hexapoda</taxon>
        <taxon>Insecta</taxon>
        <taxon>Pterygota</taxon>
        <taxon>Neoptera</taxon>
        <taxon>Endopterygota</taxon>
        <taxon>Coleoptera</taxon>
        <taxon>Polyphaga</taxon>
        <taxon>Cucujiformia</taxon>
        <taxon>Chrysomeloidea</taxon>
        <taxon>Cerambycidae</taxon>
        <taxon>Lamiinae</taxon>
        <taxon>Acanthocinini</taxon>
        <taxon>Exocentrus</taxon>
    </lineage>
</organism>
<evidence type="ECO:0000256" key="6">
    <source>
        <dbReference type="ARBA" id="ARBA00022475"/>
    </source>
</evidence>
<dbReference type="PANTHER" id="PTHR21142">
    <property type="entry name" value="SARCOGLYCANS"/>
    <property type="match status" value="1"/>
</dbReference>
<keyword evidence="10 17" id="KW-1133">Transmembrane helix</keyword>
<evidence type="ECO:0000256" key="14">
    <source>
        <dbReference type="ARBA" id="ARBA00023212"/>
    </source>
</evidence>
<feature type="region of interest" description="Disordered" evidence="16">
    <location>
        <begin position="1"/>
        <end position="47"/>
    </location>
</feature>
<feature type="compositionally biased region" description="Basic and acidic residues" evidence="16">
    <location>
        <begin position="13"/>
        <end position="25"/>
    </location>
</feature>
<evidence type="ECO:0000256" key="13">
    <source>
        <dbReference type="ARBA" id="ARBA00023180"/>
    </source>
</evidence>
<evidence type="ECO:0000256" key="12">
    <source>
        <dbReference type="ARBA" id="ARBA00023157"/>
    </source>
</evidence>
<reference evidence="18 19" key="1">
    <citation type="journal article" date="2023" name="Insect Mol. Biol.">
        <title>Genome sequencing provides insights into the evolution of gene families encoding plant cell wall-degrading enzymes in longhorned beetles.</title>
        <authorList>
            <person name="Shin N.R."/>
            <person name="Okamura Y."/>
            <person name="Kirsch R."/>
            <person name="Pauchet Y."/>
        </authorList>
    </citation>
    <scope>NUCLEOTIDE SEQUENCE [LARGE SCALE GENOMIC DNA]</scope>
    <source>
        <strain evidence="18">EAD_L_NR</strain>
    </source>
</reference>
<evidence type="ECO:0000256" key="2">
    <source>
        <dbReference type="ARBA" id="ARBA00004245"/>
    </source>
</evidence>
<evidence type="ECO:0000256" key="8">
    <source>
        <dbReference type="ARBA" id="ARBA00022692"/>
    </source>
</evidence>
<accession>A0AAV8W5H6</accession>
<name>A0AAV8W5H6_9CUCU</name>
<evidence type="ECO:0000256" key="4">
    <source>
        <dbReference type="ARBA" id="ARBA00007574"/>
    </source>
</evidence>
<feature type="compositionally biased region" description="Polar residues" evidence="16">
    <location>
        <begin position="1"/>
        <end position="10"/>
    </location>
</feature>
<protein>
    <recommendedName>
        <fullName evidence="5">Beta-sarcoglycan</fullName>
    </recommendedName>
</protein>
<dbReference type="GO" id="GO:0007517">
    <property type="term" value="P:muscle organ development"/>
    <property type="evidence" value="ECO:0007669"/>
    <property type="project" value="InterPro"/>
</dbReference>
<comment type="caution">
    <text evidence="18">The sequence shown here is derived from an EMBL/GenBank/DDBJ whole genome shotgun (WGS) entry which is preliminary data.</text>
</comment>
<comment type="function">
    <text evidence="1">Component of the sarcoglycan complex, a subcomplex of the dystrophin-glycoprotein complex which forms a link between the F-actin cytoskeleton and the extracellular matrix.</text>
</comment>
<evidence type="ECO:0000313" key="18">
    <source>
        <dbReference type="EMBL" id="KAJ8921908.1"/>
    </source>
</evidence>
<sequence length="318" mass="35249">MLESPQTSEVPSDETRSVSIRDKTPLNRSVPKNNNNNNFVSGYAPVESTKPPARGRKTFAFWTLVGLLFILAIGNLILTLTILAVLRLGQGMESIELIPQDGTIKLLGNIDLDHIYKRDGVMEGYQDEPIEITAEDSMILFNLNSRTGRASTKLKVEKNETLFRGITSFIVKNEKDEALFTITDPVFTSLKRGKNLKTNRIQSNKIRSPSGHDLKIEGDEINLKGAEGTKIEGKEIVWSADQDIYLSSNGSIVLSAKDGVYIDVSRIPIAKLNGNSYLTGQFKVCVCVPGGKLFRIPVADPNDRVYCHHINMQQNPCI</sequence>
<comment type="subunit">
    <text evidence="15">Cross-link to form 2 major subcomplexes: one consisting of SGCB, SGCD and SGCG and the other consisting of SGCB and SGCD. The association between SGCB and SGCG is particularly strong while SGCA is loosely associated with the other sarcoglycans.</text>
</comment>
<dbReference type="GO" id="GO:0005856">
    <property type="term" value="C:cytoskeleton"/>
    <property type="evidence" value="ECO:0007669"/>
    <property type="project" value="UniProtKB-SubCell"/>
</dbReference>
<proteinExistence type="inferred from homology"/>
<keyword evidence="12" id="KW-1015">Disulfide bond</keyword>
<keyword evidence="19" id="KW-1185">Reference proteome</keyword>
<evidence type="ECO:0000256" key="5">
    <source>
        <dbReference type="ARBA" id="ARBA00015329"/>
    </source>
</evidence>
<dbReference type="AlphaFoldDB" id="A0AAV8W5H6"/>
<evidence type="ECO:0000256" key="1">
    <source>
        <dbReference type="ARBA" id="ARBA00002860"/>
    </source>
</evidence>
<comment type="similarity">
    <text evidence="4">Belongs to the sarcoglycan beta/delta/gamma/zeta family.</text>
</comment>
<dbReference type="InterPro" id="IPR006875">
    <property type="entry name" value="Sarcoglycan"/>
</dbReference>
<evidence type="ECO:0000256" key="15">
    <source>
        <dbReference type="ARBA" id="ARBA00026041"/>
    </source>
</evidence>
<evidence type="ECO:0000256" key="17">
    <source>
        <dbReference type="SAM" id="Phobius"/>
    </source>
</evidence>
<evidence type="ECO:0000256" key="7">
    <source>
        <dbReference type="ARBA" id="ARBA00022490"/>
    </source>
</evidence>
<dbReference type="GO" id="GO:0016012">
    <property type="term" value="C:sarcoglycan complex"/>
    <property type="evidence" value="ECO:0007669"/>
    <property type="project" value="InterPro"/>
</dbReference>
<keyword evidence="9" id="KW-0735">Signal-anchor</keyword>
<dbReference type="EMBL" id="JANEYG010000008">
    <property type="protein sequence ID" value="KAJ8921908.1"/>
    <property type="molecule type" value="Genomic_DNA"/>
</dbReference>
<gene>
    <name evidence="18" type="ORF">NQ315_008541</name>
</gene>
<keyword evidence="11 17" id="KW-0472">Membrane</keyword>
<comment type="subcellular location">
    <subcellularLocation>
        <location evidence="3">Cell membrane</location>
        <location evidence="3">Sarcolemma</location>
        <topology evidence="3">Single-pass type II membrane protein</topology>
    </subcellularLocation>
    <subcellularLocation>
        <location evidence="2">Cytoplasm</location>
        <location evidence="2">Cytoskeleton</location>
    </subcellularLocation>
</comment>
<evidence type="ECO:0000256" key="11">
    <source>
        <dbReference type="ARBA" id="ARBA00023136"/>
    </source>
</evidence>
<dbReference type="PANTHER" id="PTHR21142:SF2">
    <property type="entry name" value="BETA-SARCOGLYCAN"/>
    <property type="match status" value="1"/>
</dbReference>
<keyword evidence="7" id="KW-0963">Cytoplasm</keyword>
<evidence type="ECO:0000313" key="19">
    <source>
        <dbReference type="Proteomes" id="UP001159042"/>
    </source>
</evidence>
<feature type="transmembrane region" description="Helical" evidence="17">
    <location>
        <begin position="59"/>
        <end position="86"/>
    </location>
</feature>
<dbReference type="Pfam" id="PF04790">
    <property type="entry name" value="Sarcoglycan_1"/>
    <property type="match status" value="1"/>
</dbReference>
<keyword evidence="13" id="KW-0325">Glycoprotein</keyword>